<accession>S2EKY5</accession>
<dbReference type="AlphaFoldDB" id="S2EKY5"/>
<proteinExistence type="predicted"/>
<reference evidence="1 2" key="1">
    <citation type="journal article" date="2012" name="J. Bacteriol.">
        <title>Genome Sequence of "Candidatus Nitrosoarchaeum limnia" BG20, a Low-Salinity Ammonia-Oxidizing Archaeon from the San Francisco Bay Estuary.</title>
        <authorList>
            <person name="Mosier A.C."/>
            <person name="Allen E.E."/>
            <person name="Kim M."/>
            <person name="Ferriera S."/>
            <person name="Francis C.A."/>
        </authorList>
    </citation>
    <scope>NUCLEOTIDE SEQUENCE [LARGE SCALE GENOMIC DNA]</scope>
    <source>
        <strain evidence="1 2">BG20</strain>
    </source>
</reference>
<comment type="caution">
    <text evidence="1">The sequence shown here is derived from an EMBL/GenBank/DDBJ whole genome shotgun (WGS) entry which is preliminary data.</text>
</comment>
<sequence>MIKTFPDRIEIPRFVSDNFQSRWFLNTIEKLSKKAKKKLLEI</sequence>
<protein>
    <submittedName>
        <fullName evidence="1">Uncharacterized protein</fullName>
    </submittedName>
</protein>
<evidence type="ECO:0000313" key="2">
    <source>
        <dbReference type="Proteomes" id="UP000014065"/>
    </source>
</evidence>
<organism evidence="1 2">
    <name type="scientific">Candidatus Nitrosarchaeum limnium BG20</name>
    <dbReference type="NCBI Taxonomy" id="859192"/>
    <lineage>
        <taxon>Archaea</taxon>
        <taxon>Nitrososphaerota</taxon>
        <taxon>Nitrososphaeria</taxon>
        <taxon>Nitrosopumilales</taxon>
        <taxon>Nitrosopumilaceae</taxon>
        <taxon>Nitrosarchaeum</taxon>
    </lineage>
</organism>
<evidence type="ECO:0000313" key="1">
    <source>
        <dbReference type="EMBL" id="EPA05297.1"/>
    </source>
</evidence>
<name>S2EKY5_9ARCH</name>
<dbReference type="EMBL" id="AHJG01000193">
    <property type="protein sequence ID" value="EPA05297.1"/>
    <property type="molecule type" value="Genomic_DNA"/>
</dbReference>
<keyword evidence="2" id="KW-1185">Reference proteome</keyword>
<dbReference type="Proteomes" id="UP000014065">
    <property type="component" value="Unassembled WGS sequence"/>
</dbReference>
<gene>
    <name evidence="1" type="ORF">BG20_I0139</name>
</gene>